<gene>
    <name evidence="2" type="ORF">E4O86_09220</name>
</gene>
<protein>
    <recommendedName>
        <fullName evidence="1">DUF6878 domain-containing protein</fullName>
    </recommendedName>
</protein>
<accession>A0A964T473</accession>
<dbReference type="EMBL" id="SPKJ01000023">
    <property type="protein sequence ID" value="MYZ47890.1"/>
    <property type="molecule type" value="Genomic_DNA"/>
</dbReference>
<reference evidence="2" key="1">
    <citation type="submission" date="2019-03" db="EMBL/GenBank/DDBJ databases">
        <title>Afifella sp. nov., isolated from activated sludge.</title>
        <authorList>
            <person name="Li Q."/>
            <person name="Liu Y."/>
        </authorList>
    </citation>
    <scope>NUCLEOTIDE SEQUENCE</scope>
    <source>
        <strain evidence="2">L72</strain>
    </source>
</reference>
<dbReference type="RefSeq" id="WP_161140237.1">
    <property type="nucleotide sequence ID" value="NZ_SPKJ01000023.1"/>
</dbReference>
<dbReference type="OrthoDB" id="7259981at2"/>
<dbReference type="Proteomes" id="UP000773614">
    <property type="component" value="Unassembled WGS sequence"/>
</dbReference>
<evidence type="ECO:0000313" key="2">
    <source>
        <dbReference type="EMBL" id="MYZ47890.1"/>
    </source>
</evidence>
<organism evidence="2 3">
    <name type="scientific">Propylenella binzhouense</name>
    <dbReference type="NCBI Taxonomy" id="2555902"/>
    <lineage>
        <taxon>Bacteria</taxon>
        <taxon>Pseudomonadati</taxon>
        <taxon>Pseudomonadota</taxon>
        <taxon>Alphaproteobacteria</taxon>
        <taxon>Hyphomicrobiales</taxon>
        <taxon>Propylenellaceae</taxon>
        <taxon>Propylenella</taxon>
    </lineage>
</organism>
<keyword evidence="3" id="KW-1185">Reference proteome</keyword>
<name>A0A964T473_9HYPH</name>
<evidence type="ECO:0000313" key="3">
    <source>
        <dbReference type="Proteomes" id="UP000773614"/>
    </source>
</evidence>
<dbReference type="InterPro" id="IPR049243">
    <property type="entry name" value="DUF6878"/>
</dbReference>
<evidence type="ECO:0000259" key="1">
    <source>
        <dbReference type="Pfam" id="PF21798"/>
    </source>
</evidence>
<feature type="domain" description="DUF6878" evidence="1">
    <location>
        <begin position="35"/>
        <end position="163"/>
    </location>
</feature>
<proteinExistence type="predicted"/>
<sequence length="163" mass="18119">MNDTTQAAASAPTINPDYSAYLAREAERDRLAAELLPANKASLFGALEAAGIVIVVVTFDGCGDSGQIESIEARDTHNNVVALPEDRIEVIKAPWEGTEPERQTLPAREAIEEMAYRFLEQTHGGWEDNEGAYGEFSFDVATRTITLEYNERFIDTKYSEHEF</sequence>
<dbReference type="AlphaFoldDB" id="A0A964T473"/>
<dbReference type="Pfam" id="PF21798">
    <property type="entry name" value="DUF6878"/>
    <property type="match status" value="1"/>
</dbReference>
<comment type="caution">
    <text evidence="2">The sequence shown here is derived from an EMBL/GenBank/DDBJ whole genome shotgun (WGS) entry which is preliminary data.</text>
</comment>